<dbReference type="SUPFAM" id="SSF56672">
    <property type="entry name" value="DNA/RNA polymerases"/>
    <property type="match status" value="1"/>
</dbReference>
<dbReference type="PANTHER" id="PTHR21301">
    <property type="entry name" value="REVERSE TRANSCRIPTASE"/>
    <property type="match status" value="1"/>
</dbReference>
<dbReference type="Pfam" id="PF00078">
    <property type="entry name" value="RVT_1"/>
    <property type="match status" value="1"/>
</dbReference>
<evidence type="ECO:0000259" key="1">
    <source>
        <dbReference type="PROSITE" id="PS50878"/>
    </source>
</evidence>
<dbReference type="EMBL" id="QOIP01000007">
    <property type="protein sequence ID" value="RLU20854.1"/>
    <property type="molecule type" value="Genomic_DNA"/>
</dbReference>
<sequence length="294" mass="33662">MCSVDKYIAKSYNSCKKFLKVNDNLMVTKANKGQVTVIINRDTYVTRMNDLLNDEATYSKLRRDPCKSLTNRVNELVRSWSNLDVIDEQSYRFLRTTDNTLSRCYGLPKIHKPGASLRIIVSAVGGPVYNVALFLHRILSDSVPKATSYIKDGWNFVNVVNGRPIQSFESLVSFDVVSLFTNIPKELVKRAIEKRWSYISAVAKFNLDQFLYAIDIIMDSTCFVFDGQYYEQIFGTPMGSPLSPILADMVMEDLETSCLDVLDFEVETFYRYVDDMFFILPSNKISYVLETFNG</sequence>
<dbReference type="Proteomes" id="UP000279307">
    <property type="component" value="Chromosome 7"/>
</dbReference>
<evidence type="ECO:0000313" key="3">
    <source>
        <dbReference type="Proteomes" id="UP000279307"/>
    </source>
</evidence>
<protein>
    <recommendedName>
        <fullName evidence="1">Reverse transcriptase domain-containing protein</fullName>
    </recommendedName>
</protein>
<feature type="domain" description="Reverse transcriptase" evidence="1">
    <location>
        <begin position="88"/>
        <end position="294"/>
    </location>
</feature>
<dbReference type="AlphaFoldDB" id="A0A3L8DK82"/>
<dbReference type="PANTHER" id="PTHR21301:SF10">
    <property type="entry name" value="REVERSE TRANSCRIPTASE DOMAIN-CONTAINING PROTEIN"/>
    <property type="match status" value="1"/>
</dbReference>
<comment type="caution">
    <text evidence="2">The sequence shown here is derived from an EMBL/GenBank/DDBJ whole genome shotgun (WGS) entry which is preliminary data.</text>
</comment>
<accession>A0A3L8DK82</accession>
<reference evidence="2 3" key="1">
    <citation type="journal article" date="2018" name="Genome Res.">
        <title>The genomic architecture and molecular evolution of ant odorant receptors.</title>
        <authorList>
            <person name="McKenzie S.K."/>
            <person name="Kronauer D.J.C."/>
        </authorList>
    </citation>
    <scope>NUCLEOTIDE SEQUENCE [LARGE SCALE GENOMIC DNA]</scope>
    <source>
        <strain evidence="2">Clonal line C1</strain>
    </source>
</reference>
<name>A0A3L8DK82_OOCBI</name>
<dbReference type="GO" id="GO:0071897">
    <property type="term" value="P:DNA biosynthetic process"/>
    <property type="evidence" value="ECO:0007669"/>
    <property type="project" value="UniProtKB-ARBA"/>
</dbReference>
<dbReference type="InterPro" id="IPR000477">
    <property type="entry name" value="RT_dom"/>
</dbReference>
<gene>
    <name evidence="2" type="ORF">DMN91_007468</name>
</gene>
<evidence type="ECO:0000313" key="2">
    <source>
        <dbReference type="EMBL" id="RLU20854.1"/>
    </source>
</evidence>
<dbReference type="OrthoDB" id="7551446at2759"/>
<proteinExistence type="predicted"/>
<dbReference type="InterPro" id="IPR043502">
    <property type="entry name" value="DNA/RNA_pol_sf"/>
</dbReference>
<organism evidence="2 3">
    <name type="scientific">Ooceraea biroi</name>
    <name type="common">Clonal raider ant</name>
    <name type="synonym">Cerapachys biroi</name>
    <dbReference type="NCBI Taxonomy" id="2015173"/>
    <lineage>
        <taxon>Eukaryota</taxon>
        <taxon>Metazoa</taxon>
        <taxon>Ecdysozoa</taxon>
        <taxon>Arthropoda</taxon>
        <taxon>Hexapoda</taxon>
        <taxon>Insecta</taxon>
        <taxon>Pterygota</taxon>
        <taxon>Neoptera</taxon>
        <taxon>Endopterygota</taxon>
        <taxon>Hymenoptera</taxon>
        <taxon>Apocrita</taxon>
        <taxon>Aculeata</taxon>
        <taxon>Formicoidea</taxon>
        <taxon>Formicidae</taxon>
        <taxon>Dorylinae</taxon>
        <taxon>Ooceraea</taxon>
    </lineage>
</organism>
<dbReference type="PROSITE" id="PS50878">
    <property type="entry name" value="RT_POL"/>
    <property type="match status" value="1"/>
</dbReference>